<protein>
    <submittedName>
        <fullName evidence="1">Uncharacterized protein</fullName>
    </submittedName>
</protein>
<dbReference type="EMBL" id="QGTD01000001">
    <property type="protein sequence ID" value="PWU70309.1"/>
    <property type="molecule type" value="Genomic_DNA"/>
</dbReference>
<reference evidence="1 2" key="1">
    <citation type="submission" date="2018-05" db="EMBL/GenBank/DDBJ databases">
        <title>Genomic analysis of Gracilibacillus dipsosauri DD1 reveals novel features of a salt-tolerant amylase.</title>
        <authorList>
            <person name="Deutch C.E."/>
            <person name="Yang S."/>
        </authorList>
    </citation>
    <scope>NUCLEOTIDE SEQUENCE [LARGE SCALE GENOMIC DNA]</scope>
    <source>
        <strain evidence="1 2">DD1</strain>
    </source>
</reference>
<comment type="caution">
    <text evidence="1">The sequence shown here is derived from an EMBL/GenBank/DDBJ whole genome shotgun (WGS) entry which is preliminary data.</text>
</comment>
<dbReference type="Proteomes" id="UP000245624">
    <property type="component" value="Unassembled WGS sequence"/>
</dbReference>
<gene>
    <name evidence="1" type="ORF">DLJ74_00245</name>
</gene>
<organism evidence="1 2">
    <name type="scientific">Gracilibacillus dipsosauri</name>
    <dbReference type="NCBI Taxonomy" id="178340"/>
    <lineage>
        <taxon>Bacteria</taxon>
        <taxon>Bacillati</taxon>
        <taxon>Bacillota</taxon>
        <taxon>Bacilli</taxon>
        <taxon>Bacillales</taxon>
        <taxon>Bacillaceae</taxon>
        <taxon>Gracilibacillus</taxon>
    </lineage>
</organism>
<keyword evidence="2" id="KW-1185">Reference proteome</keyword>
<accession>A0A317L912</accession>
<evidence type="ECO:0000313" key="1">
    <source>
        <dbReference type="EMBL" id="PWU70309.1"/>
    </source>
</evidence>
<dbReference type="AlphaFoldDB" id="A0A317L912"/>
<sequence>MTFTTKIKSILPEKASKMTVTTRIPDIQAKRTISSREQMTPTAQDCLVFCKKVKMIPLLLKMFSC</sequence>
<name>A0A317L912_9BACI</name>
<proteinExistence type="predicted"/>
<evidence type="ECO:0000313" key="2">
    <source>
        <dbReference type="Proteomes" id="UP000245624"/>
    </source>
</evidence>